<comment type="subcellular location">
    <subcellularLocation>
        <location evidence="1">Membrane</location>
        <topology evidence="1">Single-pass membrane protein</topology>
    </subcellularLocation>
</comment>
<feature type="compositionally biased region" description="Low complexity" evidence="5">
    <location>
        <begin position="92"/>
        <end position="110"/>
    </location>
</feature>
<dbReference type="Proteomes" id="UP001497497">
    <property type="component" value="Unassembled WGS sequence"/>
</dbReference>
<dbReference type="InterPro" id="IPR051694">
    <property type="entry name" value="Immunoregulatory_rcpt-like"/>
</dbReference>
<dbReference type="Gene3D" id="2.10.220.10">
    <property type="entry name" value="Hormone Receptor, Insulin-like Growth Factor Receptor 1, Chain A, domain 2"/>
    <property type="match status" value="1"/>
</dbReference>
<evidence type="ECO:0000256" key="2">
    <source>
        <dbReference type="ARBA" id="ARBA00022692"/>
    </source>
</evidence>
<dbReference type="EMBL" id="CAXITT010001266">
    <property type="protein sequence ID" value="CAL1548294.1"/>
    <property type="molecule type" value="Genomic_DNA"/>
</dbReference>
<dbReference type="SUPFAM" id="SSF57184">
    <property type="entry name" value="Growth factor receptor domain"/>
    <property type="match status" value="1"/>
</dbReference>
<feature type="chain" id="PRO_5043674007" evidence="7">
    <location>
        <begin position="30"/>
        <end position="421"/>
    </location>
</feature>
<evidence type="ECO:0000256" key="4">
    <source>
        <dbReference type="ARBA" id="ARBA00023136"/>
    </source>
</evidence>
<feature type="region of interest" description="Disordered" evidence="5">
    <location>
        <begin position="200"/>
        <end position="287"/>
    </location>
</feature>
<reference evidence="8 9" key="1">
    <citation type="submission" date="2024-04" db="EMBL/GenBank/DDBJ databases">
        <authorList>
            <consortium name="Genoscope - CEA"/>
            <person name="William W."/>
        </authorList>
    </citation>
    <scope>NUCLEOTIDE SEQUENCE [LARGE SCALE GENOMIC DNA]</scope>
</reference>
<protein>
    <submittedName>
        <fullName evidence="8">Uncharacterized protein</fullName>
    </submittedName>
</protein>
<name>A0AAV2IMB9_LYMST</name>
<keyword evidence="9" id="KW-1185">Reference proteome</keyword>
<keyword evidence="2 6" id="KW-0812">Transmembrane</keyword>
<dbReference type="InterPro" id="IPR009030">
    <property type="entry name" value="Growth_fac_rcpt_cys_sf"/>
</dbReference>
<evidence type="ECO:0000256" key="6">
    <source>
        <dbReference type="SAM" id="Phobius"/>
    </source>
</evidence>
<feature type="compositionally biased region" description="Basic and acidic residues" evidence="5">
    <location>
        <begin position="231"/>
        <end position="261"/>
    </location>
</feature>
<evidence type="ECO:0000256" key="1">
    <source>
        <dbReference type="ARBA" id="ARBA00004167"/>
    </source>
</evidence>
<proteinExistence type="predicted"/>
<keyword evidence="7" id="KW-0732">Signal</keyword>
<feature type="signal peptide" evidence="7">
    <location>
        <begin position="1"/>
        <end position="29"/>
    </location>
</feature>
<organism evidence="8 9">
    <name type="scientific">Lymnaea stagnalis</name>
    <name type="common">Great pond snail</name>
    <name type="synonym">Helix stagnalis</name>
    <dbReference type="NCBI Taxonomy" id="6523"/>
    <lineage>
        <taxon>Eukaryota</taxon>
        <taxon>Metazoa</taxon>
        <taxon>Spiralia</taxon>
        <taxon>Lophotrochozoa</taxon>
        <taxon>Mollusca</taxon>
        <taxon>Gastropoda</taxon>
        <taxon>Heterobranchia</taxon>
        <taxon>Euthyneura</taxon>
        <taxon>Panpulmonata</taxon>
        <taxon>Hygrophila</taxon>
        <taxon>Lymnaeoidea</taxon>
        <taxon>Lymnaeidae</taxon>
        <taxon>Lymnaea</taxon>
    </lineage>
</organism>
<accession>A0AAV2IMB9</accession>
<evidence type="ECO:0000313" key="8">
    <source>
        <dbReference type="EMBL" id="CAL1548294.1"/>
    </source>
</evidence>
<comment type="caution">
    <text evidence="8">The sequence shown here is derived from an EMBL/GenBank/DDBJ whole genome shotgun (WGS) entry which is preliminary data.</text>
</comment>
<feature type="compositionally biased region" description="Polar residues" evidence="5">
    <location>
        <begin position="219"/>
        <end position="230"/>
    </location>
</feature>
<dbReference type="AlphaFoldDB" id="A0AAV2IMB9"/>
<evidence type="ECO:0000256" key="7">
    <source>
        <dbReference type="SAM" id="SignalP"/>
    </source>
</evidence>
<dbReference type="GO" id="GO:0071944">
    <property type="term" value="C:cell periphery"/>
    <property type="evidence" value="ECO:0007669"/>
    <property type="project" value="UniProtKB-ARBA"/>
</dbReference>
<evidence type="ECO:0000313" key="9">
    <source>
        <dbReference type="Proteomes" id="UP001497497"/>
    </source>
</evidence>
<gene>
    <name evidence="8" type="ORF">GSLYS_00021611001</name>
</gene>
<keyword evidence="4 6" id="KW-0472">Membrane</keyword>
<dbReference type="GO" id="GO:0016020">
    <property type="term" value="C:membrane"/>
    <property type="evidence" value="ECO:0007669"/>
    <property type="project" value="UniProtKB-SubCell"/>
</dbReference>
<dbReference type="PANTHER" id="PTHR15549">
    <property type="entry name" value="PAIRED IMMUNOGLOBULIN-LIKE TYPE 2 RECEPTOR"/>
    <property type="match status" value="1"/>
</dbReference>
<evidence type="ECO:0000256" key="3">
    <source>
        <dbReference type="ARBA" id="ARBA00022989"/>
    </source>
</evidence>
<evidence type="ECO:0000256" key="5">
    <source>
        <dbReference type="SAM" id="MobiDB-lite"/>
    </source>
</evidence>
<feature type="transmembrane region" description="Helical" evidence="6">
    <location>
        <begin position="167"/>
        <end position="193"/>
    </location>
</feature>
<feature type="region of interest" description="Disordered" evidence="5">
    <location>
        <begin position="91"/>
        <end position="110"/>
    </location>
</feature>
<sequence>MWIIQTKFTIIALMSTTLLVSMGLSTVAAIGNETICTVCYIASCPDCQKQCEGGCPDGYWEGDTSTSRYICVPVTDSTPPTSGVTVAPSLPTVPAEASTPSSTPTSQPTTSAKLKTCLKCDVEYCKSCNASTSGHVCSQCLDGFGLDNNTCTNHTQTGRGSDDDNGALIGGVVGGVLGGAFVIVLIVLGFVYLRRRSRQGERNMETGDGNEMSDKSMNHNDAASSSSPETEGSRHVPKTEDIQIAHDRVTRYTRDPTEHPRLIGQSQRSETAELDALPDAPPPPQPSYDALNLANCEDPQSYSPVLTRKHPVYLDSNEETYVNSASLKQTDSTYGNSSVLRPDYDFPDGPMSNMPAPVVAKVEPSAGKGSEIVEDEPQEVYMNEYVDTPTAALVSEEDDGPQEIYMNENLDSDEIYQNMIQ</sequence>
<keyword evidence="3 6" id="KW-1133">Transmembrane helix</keyword>